<dbReference type="AlphaFoldDB" id="A0A9W6IP32"/>
<dbReference type="GO" id="GO:0006633">
    <property type="term" value="P:fatty acid biosynthetic process"/>
    <property type="evidence" value="ECO:0007669"/>
    <property type="project" value="UniProtKB-KW"/>
</dbReference>
<protein>
    <recommendedName>
        <fullName evidence="10">Enoyl-[acyl-carrier-protein] reductase [NADH]</fullName>
        <ecNumber evidence="10">1.3.1.9</ecNumber>
    </recommendedName>
</protein>
<comment type="similarity">
    <text evidence="2 10">Belongs to the short-chain dehydrogenases/reductases (SDR) family. FabI subfamily.</text>
</comment>
<reference evidence="14" key="1">
    <citation type="journal article" date="2014" name="Int. J. Syst. Evol. Microbiol.">
        <title>Complete genome sequence of Corynebacterium casei LMG S-19264T (=DSM 44701T), isolated from a smear-ripened cheese.</title>
        <authorList>
            <consortium name="US DOE Joint Genome Institute (JGI-PGF)"/>
            <person name="Walter F."/>
            <person name="Albersmeier A."/>
            <person name="Kalinowski J."/>
            <person name="Ruckert C."/>
        </authorList>
    </citation>
    <scope>NUCLEOTIDE SEQUENCE</scope>
    <source>
        <strain evidence="14">VKM B-1513</strain>
    </source>
</reference>
<dbReference type="Gene3D" id="3.40.50.720">
    <property type="entry name" value="NAD(P)-binding Rossmann-like Domain"/>
    <property type="match status" value="1"/>
</dbReference>
<feature type="binding site" evidence="13">
    <location>
        <begin position="72"/>
        <end position="73"/>
    </location>
    <ligand>
        <name>NAD(+)</name>
        <dbReference type="ChEBI" id="CHEBI:57540"/>
    </ligand>
</feature>
<dbReference type="GO" id="GO:0004318">
    <property type="term" value="F:enoyl-[acyl-carrier-protein] reductase (NADH) activity"/>
    <property type="evidence" value="ECO:0007669"/>
    <property type="project" value="UniProtKB-EC"/>
</dbReference>
<dbReference type="InterPro" id="IPR002347">
    <property type="entry name" value="SDR_fam"/>
</dbReference>
<dbReference type="Proteomes" id="UP001143486">
    <property type="component" value="Unassembled WGS sequence"/>
</dbReference>
<dbReference type="PANTHER" id="PTHR43159:SF2">
    <property type="entry name" value="ENOYL-[ACYL-CARRIER-PROTEIN] REDUCTASE [NADH], CHLOROPLASTIC"/>
    <property type="match status" value="1"/>
</dbReference>
<dbReference type="CDD" id="cd05372">
    <property type="entry name" value="ENR_SDR"/>
    <property type="match status" value="1"/>
</dbReference>
<dbReference type="SUPFAM" id="SSF51735">
    <property type="entry name" value="NAD(P)-binding Rossmann-fold domains"/>
    <property type="match status" value="1"/>
</dbReference>
<feature type="active site" description="Proton acceptor" evidence="11">
    <location>
        <position position="164"/>
    </location>
</feature>
<keyword evidence="8 10" id="KW-0275">Fatty acid biosynthesis</keyword>
<feature type="binding site" evidence="13">
    <location>
        <begin position="27"/>
        <end position="28"/>
    </location>
    <ligand>
        <name>NAD(+)</name>
        <dbReference type="ChEBI" id="CHEBI:57540"/>
    </ligand>
</feature>
<organism evidence="14 15">
    <name type="scientific">Maricaulis virginensis</name>
    <dbReference type="NCBI Taxonomy" id="144022"/>
    <lineage>
        <taxon>Bacteria</taxon>
        <taxon>Pseudomonadati</taxon>
        <taxon>Pseudomonadota</taxon>
        <taxon>Alphaproteobacteria</taxon>
        <taxon>Maricaulales</taxon>
        <taxon>Maricaulaceae</taxon>
        <taxon>Maricaulis</taxon>
    </lineage>
</organism>
<dbReference type="EMBL" id="BSFE01000012">
    <property type="protein sequence ID" value="GLK53603.1"/>
    <property type="molecule type" value="Genomic_DNA"/>
</dbReference>
<feature type="binding site" evidence="13">
    <location>
        <position position="48"/>
    </location>
    <ligand>
        <name>NAD(+)</name>
        <dbReference type="ChEBI" id="CHEBI:57540"/>
    </ligand>
</feature>
<accession>A0A9W6IP32</accession>
<keyword evidence="7" id="KW-0443">Lipid metabolism</keyword>
<keyword evidence="5 10" id="KW-0560">Oxidoreductase</keyword>
<evidence type="ECO:0000256" key="13">
    <source>
        <dbReference type="PIRSR" id="PIRSR000094-3"/>
    </source>
</evidence>
<evidence type="ECO:0000256" key="2">
    <source>
        <dbReference type="ARBA" id="ARBA00009233"/>
    </source>
</evidence>
<evidence type="ECO:0000256" key="8">
    <source>
        <dbReference type="ARBA" id="ARBA00023160"/>
    </source>
</evidence>
<evidence type="ECO:0000313" key="15">
    <source>
        <dbReference type="Proteomes" id="UP001143486"/>
    </source>
</evidence>
<evidence type="ECO:0000256" key="1">
    <source>
        <dbReference type="ARBA" id="ARBA00005194"/>
    </source>
</evidence>
<dbReference type="FunFam" id="3.40.50.720:FF:000054">
    <property type="entry name" value="Enoyl-[acyl-carrier-protein] reductase [NADH]"/>
    <property type="match status" value="1"/>
</dbReference>
<dbReference type="EC" id="1.3.1.9" evidence="10"/>
<dbReference type="Pfam" id="PF13561">
    <property type="entry name" value="adh_short_C2"/>
    <property type="match status" value="1"/>
</dbReference>
<reference evidence="14" key="2">
    <citation type="submission" date="2023-01" db="EMBL/GenBank/DDBJ databases">
        <authorList>
            <person name="Sun Q."/>
            <person name="Evtushenko L."/>
        </authorList>
    </citation>
    <scope>NUCLEOTIDE SEQUENCE</scope>
    <source>
        <strain evidence="14">VKM B-1513</strain>
    </source>
</reference>
<feature type="binding site" evidence="13">
    <location>
        <position position="100"/>
    </location>
    <ligand>
        <name>NAD(+)</name>
        <dbReference type="ChEBI" id="CHEBI:57540"/>
    </ligand>
</feature>
<evidence type="ECO:0000256" key="4">
    <source>
        <dbReference type="ARBA" id="ARBA00022832"/>
    </source>
</evidence>
<evidence type="ECO:0000256" key="10">
    <source>
        <dbReference type="PIRNR" id="PIRNR000094"/>
    </source>
</evidence>
<dbReference type="InterPro" id="IPR036291">
    <property type="entry name" value="NAD(P)-bd_dom_sf"/>
</dbReference>
<feature type="binding site" evidence="13">
    <location>
        <position position="171"/>
    </location>
    <ligand>
        <name>NAD(+)</name>
        <dbReference type="ChEBI" id="CHEBI:57540"/>
    </ligand>
</feature>
<evidence type="ECO:0000256" key="7">
    <source>
        <dbReference type="ARBA" id="ARBA00023098"/>
    </source>
</evidence>
<sequence length="271" mass="29070">MSETVFPAGDLMKGKRGLVMGVANKNSIAWGIAQQLAAQGAELAFSYQDDALERRVRPLVESLGEPFMIKADVTDDASMDACFKQLEDKWGTIDFLVHAIAFAGKDELVGSFTENTTREGWRRAMEISAFSFVDAGKRASHLMPNGGSMVTLTYLGSERVVPSYNVMGVAKAALEASTRYMARDLGPSGIRVNALSAGPMRTLAMAGISGGKALMKTGREWSMMKEDTRMEGVAGAALYLLSDLGHSCTGETLHVDAGFHAVAVPSMEDDE</sequence>
<keyword evidence="4" id="KW-0276">Fatty acid metabolism</keyword>
<evidence type="ECO:0000256" key="6">
    <source>
        <dbReference type="ARBA" id="ARBA00023027"/>
    </source>
</evidence>
<keyword evidence="3 10" id="KW-0444">Lipid biosynthesis</keyword>
<comment type="caution">
    <text evidence="14">The sequence shown here is derived from an EMBL/GenBank/DDBJ whole genome shotgun (WGS) entry which is preliminary data.</text>
</comment>
<evidence type="ECO:0000256" key="9">
    <source>
        <dbReference type="ARBA" id="ARBA00048572"/>
    </source>
</evidence>
<evidence type="ECO:0000256" key="3">
    <source>
        <dbReference type="ARBA" id="ARBA00022516"/>
    </source>
</evidence>
<dbReference type="Gene3D" id="1.10.8.400">
    <property type="entry name" value="Enoyl acyl carrier protein reductase"/>
    <property type="match status" value="1"/>
</dbReference>
<dbReference type="PIRSF" id="PIRSF000094">
    <property type="entry name" value="Enoyl-ACP_rdct"/>
    <property type="match status" value="1"/>
</dbReference>
<feature type="binding site" evidence="12">
    <location>
        <position position="103"/>
    </location>
    <ligand>
        <name>substrate</name>
    </ligand>
</feature>
<evidence type="ECO:0000256" key="5">
    <source>
        <dbReference type="ARBA" id="ARBA00023002"/>
    </source>
</evidence>
<evidence type="ECO:0000313" key="14">
    <source>
        <dbReference type="EMBL" id="GLK53603.1"/>
    </source>
</evidence>
<keyword evidence="6 10" id="KW-0520">NAD</keyword>
<comment type="catalytic activity">
    <reaction evidence="9 10">
        <text>a 2,3-saturated acyl-[ACP] + NAD(+) = a (2E)-enoyl-[ACP] + NADH + H(+)</text>
        <dbReference type="Rhea" id="RHEA:10240"/>
        <dbReference type="Rhea" id="RHEA-COMP:9925"/>
        <dbReference type="Rhea" id="RHEA-COMP:9926"/>
        <dbReference type="ChEBI" id="CHEBI:15378"/>
        <dbReference type="ChEBI" id="CHEBI:57540"/>
        <dbReference type="ChEBI" id="CHEBI:57945"/>
        <dbReference type="ChEBI" id="CHEBI:78784"/>
        <dbReference type="ChEBI" id="CHEBI:78785"/>
        <dbReference type="EC" id="1.3.1.9"/>
    </reaction>
</comment>
<gene>
    <name evidence="14" type="primary">fabI</name>
    <name evidence="14" type="ORF">GCM10017621_31110</name>
</gene>
<evidence type="ECO:0000256" key="11">
    <source>
        <dbReference type="PIRSR" id="PIRSR000094-1"/>
    </source>
</evidence>
<dbReference type="PANTHER" id="PTHR43159">
    <property type="entry name" value="ENOYL-[ACYL-CARRIER-PROTEIN] REDUCTASE"/>
    <property type="match status" value="1"/>
</dbReference>
<comment type="pathway">
    <text evidence="1">Lipid metabolism; fatty acid biosynthesis.</text>
</comment>
<dbReference type="RefSeq" id="WP_271187947.1">
    <property type="nucleotide sequence ID" value="NZ_BSFE01000012.1"/>
</dbReference>
<feature type="active site" description="Proton acceptor" evidence="11">
    <location>
        <position position="154"/>
    </location>
</feature>
<name>A0A9W6IP32_9PROT</name>
<feature type="binding site" evidence="13">
    <location>
        <position position="21"/>
    </location>
    <ligand>
        <name>NAD(+)</name>
        <dbReference type="ChEBI" id="CHEBI:57540"/>
    </ligand>
</feature>
<evidence type="ECO:0000256" key="12">
    <source>
        <dbReference type="PIRSR" id="PIRSR000094-2"/>
    </source>
</evidence>
<dbReference type="PRINTS" id="PR00081">
    <property type="entry name" value="GDHRDH"/>
</dbReference>
<keyword evidence="15" id="KW-1185">Reference proteome</keyword>
<dbReference type="InterPro" id="IPR014358">
    <property type="entry name" value="Enoyl-ACP_Rdtase_NADH"/>
</dbReference>
<proteinExistence type="inferred from homology"/>